<organism evidence="1 2">
    <name type="scientific">Nostoc flagelliforme CCNUN1</name>
    <dbReference type="NCBI Taxonomy" id="2038116"/>
    <lineage>
        <taxon>Bacteria</taxon>
        <taxon>Bacillati</taxon>
        <taxon>Cyanobacteriota</taxon>
        <taxon>Cyanophyceae</taxon>
        <taxon>Nostocales</taxon>
        <taxon>Nostocaceae</taxon>
        <taxon>Nostoc</taxon>
    </lineage>
</organism>
<name>A0A2K8T8F2_9NOSO</name>
<dbReference type="AlphaFoldDB" id="A0A2K8T8F2"/>
<keyword evidence="1" id="KW-0614">Plasmid</keyword>
<keyword evidence="2" id="KW-1185">Reference proteome</keyword>
<dbReference type="Proteomes" id="UP000232003">
    <property type="component" value="Plasmid pNFSY07"/>
</dbReference>
<geneLocation type="plasmid" evidence="2">
    <name>pnfsy07</name>
</geneLocation>
<protein>
    <submittedName>
        <fullName evidence="1">Putative restriction /modification enzyme</fullName>
    </submittedName>
</protein>
<sequence>MTGRPATDVIRRANASKLLLITTKNKNQRKNQDFALDYFLSPKAMPAAGYANA</sequence>
<evidence type="ECO:0000313" key="1">
    <source>
        <dbReference type="EMBL" id="AUB43863.1"/>
    </source>
</evidence>
<accession>A0A2K8T8F2</accession>
<reference evidence="1 2" key="1">
    <citation type="submission" date="2017-11" db="EMBL/GenBank/DDBJ databases">
        <title>Complete genome of a free-living desiccation-tolerant cyanobacterium and its photosynthetic adaptation to extreme terrestrial habitat.</title>
        <authorList>
            <person name="Shang J."/>
        </authorList>
    </citation>
    <scope>NUCLEOTIDE SEQUENCE [LARGE SCALE GENOMIC DNA]</scope>
    <source>
        <strain evidence="1 2">CCNUN1</strain>
        <plasmid evidence="2">pnfsy07</plasmid>
    </source>
</reference>
<gene>
    <name evidence="1" type="ORF">COO91_10060</name>
</gene>
<dbReference type="EMBL" id="CP024792">
    <property type="protein sequence ID" value="AUB43863.1"/>
    <property type="molecule type" value="Genomic_DNA"/>
</dbReference>
<dbReference type="KEGG" id="nfl:COO91_10060"/>
<evidence type="ECO:0000313" key="2">
    <source>
        <dbReference type="Proteomes" id="UP000232003"/>
    </source>
</evidence>
<proteinExistence type="predicted"/>